<dbReference type="EMBL" id="CP053708">
    <property type="protein sequence ID" value="QKE89289.1"/>
    <property type="molecule type" value="Genomic_DNA"/>
</dbReference>
<dbReference type="AlphaFoldDB" id="A0A6M8HLR2"/>
<gene>
    <name evidence="3" type="ORF">HN018_03915</name>
</gene>
<feature type="domain" description="LysR substrate-binding" evidence="2">
    <location>
        <begin position="7"/>
        <end position="95"/>
    </location>
</feature>
<dbReference type="Proteomes" id="UP000500767">
    <property type="component" value="Chromosome"/>
</dbReference>
<dbReference type="InterPro" id="IPR005119">
    <property type="entry name" value="LysR_subst-bd"/>
</dbReference>
<dbReference type="InterPro" id="IPR058163">
    <property type="entry name" value="LysR-type_TF_proteobact-type"/>
</dbReference>
<accession>A0A6M8HLR2</accession>
<evidence type="ECO:0000313" key="3">
    <source>
        <dbReference type="EMBL" id="QKE89289.1"/>
    </source>
</evidence>
<dbReference type="PANTHER" id="PTHR30537">
    <property type="entry name" value="HTH-TYPE TRANSCRIPTIONAL REGULATOR"/>
    <property type="match status" value="1"/>
</dbReference>
<dbReference type="Pfam" id="PF03466">
    <property type="entry name" value="LysR_substrate"/>
    <property type="match status" value="1"/>
</dbReference>
<dbReference type="KEGG" id="lck:HN018_03915"/>
<dbReference type="RefSeq" id="WP_172443454.1">
    <property type="nucleotide sequence ID" value="NZ_CP053708.1"/>
</dbReference>
<dbReference type="PANTHER" id="PTHR30537:SF5">
    <property type="entry name" value="HTH-TYPE TRANSCRIPTIONAL ACTIVATOR TTDR-RELATED"/>
    <property type="match status" value="1"/>
</dbReference>
<evidence type="ECO:0000259" key="2">
    <source>
        <dbReference type="Pfam" id="PF03466"/>
    </source>
</evidence>
<reference evidence="3 4" key="1">
    <citation type="journal article" date="2014" name="World J. Microbiol. Biotechnol.">
        <title>Biodiversity and physiological characteristics of Antarctic and Arctic lichens-associated bacteria.</title>
        <authorList>
            <person name="Lee Y.M."/>
            <person name="Kim E.H."/>
            <person name="Lee H.K."/>
            <person name="Hong S.G."/>
        </authorList>
    </citation>
    <scope>NUCLEOTIDE SEQUENCE [LARGE SCALE GENOMIC DNA]</scope>
    <source>
        <strain evidence="3 4">PAMC 26569</strain>
    </source>
</reference>
<dbReference type="SUPFAM" id="SSF53850">
    <property type="entry name" value="Periplasmic binding protein-like II"/>
    <property type="match status" value="1"/>
</dbReference>
<protein>
    <recommendedName>
        <fullName evidence="2">LysR substrate-binding domain-containing protein</fullName>
    </recommendedName>
</protein>
<proteinExistence type="inferred from homology"/>
<evidence type="ECO:0000313" key="4">
    <source>
        <dbReference type="Proteomes" id="UP000500767"/>
    </source>
</evidence>
<dbReference type="Gene3D" id="3.40.190.10">
    <property type="entry name" value="Periplasmic binding protein-like II"/>
    <property type="match status" value="2"/>
</dbReference>
<keyword evidence="4" id="KW-1185">Reference proteome</keyword>
<name>A0A6M8HLR2_9PROT</name>
<organism evidence="3 4">
    <name type="scientific">Lichenicola cladoniae</name>
    <dbReference type="NCBI Taxonomy" id="1484109"/>
    <lineage>
        <taxon>Bacteria</taxon>
        <taxon>Pseudomonadati</taxon>
        <taxon>Pseudomonadota</taxon>
        <taxon>Alphaproteobacteria</taxon>
        <taxon>Acetobacterales</taxon>
        <taxon>Acetobacteraceae</taxon>
        <taxon>Lichenicola</taxon>
    </lineage>
</organism>
<sequence>MNPPWFTHDGETRTVKVGGRYHVNDARVLRDAAITGWGIIIQGERLVAGDLASGRLVRVLPDRDGEVRPMHLLFPAARPLTSKLRSFVDLVAQEFGWQCLRLLSGSGLNLGAASDCGLDSGNWSWGCPTNSFN</sequence>
<comment type="similarity">
    <text evidence="1">Belongs to the LysR transcriptional regulatory family.</text>
</comment>
<evidence type="ECO:0000256" key="1">
    <source>
        <dbReference type="ARBA" id="ARBA00009437"/>
    </source>
</evidence>